<gene>
    <name evidence="1" type="ORF">ACFQS3_21530</name>
</gene>
<dbReference type="Proteomes" id="UP001596470">
    <property type="component" value="Unassembled WGS sequence"/>
</dbReference>
<reference evidence="2" key="1">
    <citation type="journal article" date="2019" name="Int. J. Syst. Evol. Microbiol.">
        <title>The Global Catalogue of Microorganisms (GCM) 10K type strain sequencing project: providing services to taxonomists for standard genome sequencing and annotation.</title>
        <authorList>
            <consortium name="The Broad Institute Genomics Platform"/>
            <consortium name="The Broad Institute Genome Sequencing Center for Infectious Disease"/>
            <person name="Wu L."/>
            <person name="Ma J."/>
        </authorList>
    </citation>
    <scope>NUCLEOTIDE SEQUENCE [LARGE SCALE GENOMIC DNA]</scope>
    <source>
        <strain evidence="2">KACC 12634</strain>
    </source>
</reference>
<proteinExistence type="predicted"/>
<organism evidence="1 2">
    <name type="scientific">Glycomyces mayteni</name>
    <dbReference type="NCBI Taxonomy" id="543887"/>
    <lineage>
        <taxon>Bacteria</taxon>
        <taxon>Bacillati</taxon>
        <taxon>Actinomycetota</taxon>
        <taxon>Actinomycetes</taxon>
        <taxon>Glycomycetales</taxon>
        <taxon>Glycomycetaceae</taxon>
        <taxon>Glycomyces</taxon>
    </lineage>
</organism>
<comment type="caution">
    <text evidence="1">The sequence shown here is derived from an EMBL/GenBank/DDBJ whole genome shotgun (WGS) entry which is preliminary data.</text>
</comment>
<protein>
    <submittedName>
        <fullName evidence="1">Uncharacterized protein</fullName>
    </submittedName>
</protein>
<evidence type="ECO:0000313" key="1">
    <source>
        <dbReference type="EMBL" id="MFC6959779.1"/>
    </source>
</evidence>
<dbReference type="EMBL" id="JBHSYS010000004">
    <property type="protein sequence ID" value="MFC6959779.1"/>
    <property type="molecule type" value="Genomic_DNA"/>
</dbReference>
<dbReference type="RefSeq" id="WP_382345966.1">
    <property type="nucleotide sequence ID" value="NZ_JBHMBP010000001.1"/>
</dbReference>
<name>A0ABW2DEY3_9ACTN</name>
<sequence>MELEDFHRGCQIPYMHVPDLIAPQRYRSTVHLAQWHRGELIRMLSQSGEQFGSVEIPDGGDLAVSDFYCDRKVVP</sequence>
<keyword evidence="2" id="KW-1185">Reference proteome</keyword>
<accession>A0ABW2DEY3</accession>
<evidence type="ECO:0000313" key="2">
    <source>
        <dbReference type="Proteomes" id="UP001596470"/>
    </source>
</evidence>